<dbReference type="InterPro" id="IPR004960">
    <property type="entry name" value="LipA_acyltrans"/>
</dbReference>
<dbReference type="GO" id="GO:0016746">
    <property type="term" value="F:acyltransferase activity"/>
    <property type="evidence" value="ECO:0007669"/>
    <property type="project" value="UniProtKB-KW"/>
</dbReference>
<keyword evidence="2" id="KW-1003">Cell membrane</keyword>
<evidence type="ECO:0000256" key="4">
    <source>
        <dbReference type="ARBA" id="ARBA00022679"/>
    </source>
</evidence>
<keyword evidence="3" id="KW-0997">Cell inner membrane</keyword>
<evidence type="ECO:0000313" key="7">
    <source>
        <dbReference type="EMBL" id="HGD13896.1"/>
    </source>
</evidence>
<evidence type="ECO:0008006" key="8">
    <source>
        <dbReference type="Google" id="ProtNLM"/>
    </source>
</evidence>
<dbReference type="AlphaFoldDB" id="A0A7V3PUS5"/>
<evidence type="ECO:0000256" key="1">
    <source>
        <dbReference type="ARBA" id="ARBA00004533"/>
    </source>
</evidence>
<evidence type="ECO:0000256" key="6">
    <source>
        <dbReference type="ARBA" id="ARBA00023315"/>
    </source>
</evidence>
<name>A0A7V3PUS5_UNCW3</name>
<evidence type="ECO:0000256" key="5">
    <source>
        <dbReference type="ARBA" id="ARBA00023136"/>
    </source>
</evidence>
<keyword evidence="5" id="KW-0472">Membrane</keyword>
<keyword evidence="6" id="KW-0012">Acyltransferase</keyword>
<comment type="caution">
    <text evidence="7">The sequence shown here is derived from an EMBL/GenBank/DDBJ whole genome shotgun (WGS) entry which is preliminary data.</text>
</comment>
<dbReference type="EMBL" id="DTMZ01000187">
    <property type="protein sequence ID" value="HGD13896.1"/>
    <property type="molecule type" value="Genomic_DNA"/>
</dbReference>
<evidence type="ECO:0000256" key="2">
    <source>
        <dbReference type="ARBA" id="ARBA00022475"/>
    </source>
</evidence>
<dbReference type="GO" id="GO:0009247">
    <property type="term" value="P:glycolipid biosynthetic process"/>
    <property type="evidence" value="ECO:0007669"/>
    <property type="project" value="UniProtKB-ARBA"/>
</dbReference>
<sequence>MSLLGAVLLLVRVLPPEPAIFITRLLVITYLLCRPDYRKEIDKNFYILLGYHNRFFWLKNAWVVGRNLALMTKIGTSIGDKLIDNMRVYRENITDEIEQLGQRHYVMVSFHFGVWEFLPGIYRNYGNDVAVMTGVMKDNLLHRIIKRIRCSSGVNVIGDVRMLLKRLQQAGITGFMLDNTTRGNQITVRIQKLNIRFPAAAFSMSRRIGIGVIPVFCYLDKGCLTVRVFSPQDPNGCFRILLKMISERPAEWIFWGKSGAINENC</sequence>
<gene>
    <name evidence="7" type="ORF">ENX16_07470</name>
</gene>
<proteinExistence type="predicted"/>
<evidence type="ECO:0000256" key="3">
    <source>
        <dbReference type="ARBA" id="ARBA00022519"/>
    </source>
</evidence>
<dbReference type="GO" id="GO:0005886">
    <property type="term" value="C:plasma membrane"/>
    <property type="evidence" value="ECO:0007669"/>
    <property type="project" value="UniProtKB-SubCell"/>
</dbReference>
<protein>
    <recommendedName>
        <fullName evidence="8">Lysophospholipid acyltransferase family protein</fullName>
    </recommendedName>
</protein>
<accession>A0A7V3PUS5</accession>
<comment type="subcellular location">
    <subcellularLocation>
        <location evidence="1">Cell inner membrane</location>
    </subcellularLocation>
</comment>
<reference evidence="7" key="1">
    <citation type="journal article" date="2020" name="mSystems">
        <title>Genome- and Community-Level Interaction Insights into Carbon Utilization and Element Cycling Functions of Hydrothermarchaeota in Hydrothermal Sediment.</title>
        <authorList>
            <person name="Zhou Z."/>
            <person name="Liu Y."/>
            <person name="Xu W."/>
            <person name="Pan J."/>
            <person name="Luo Z.H."/>
            <person name="Li M."/>
        </authorList>
    </citation>
    <scope>NUCLEOTIDE SEQUENCE [LARGE SCALE GENOMIC DNA]</scope>
    <source>
        <strain evidence="7">SpSt-914</strain>
    </source>
</reference>
<organism evidence="7">
    <name type="scientific">candidate division WOR-3 bacterium</name>
    <dbReference type="NCBI Taxonomy" id="2052148"/>
    <lineage>
        <taxon>Bacteria</taxon>
        <taxon>Bacteria division WOR-3</taxon>
    </lineage>
</organism>
<keyword evidence="4" id="KW-0808">Transferase</keyword>
<dbReference type="Pfam" id="PF03279">
    <property type="entry name" value="Lip_A_acyltrans"/>
    <property type="match status" value="1"/>
</dbReference>